<dbReference type="InterPro" id="IPR027417">
    <property type="entry name" value="P-loop_NTPase"/>
</dbReference>
<name>A0A8C6CXC3_MOSMO</name>
<keyword evidence="6" id="KW-1185">Reference proteome</keyword>
<evidence type="ECO:0000256" key="3">
    <source>
        <dbReference type="PROSITE-ProRule" id="PRU00283"/>
    </source>
</evidence>
<reference evidence="5" key="1">
    <citation type="submission" date="2025-08" db="UniProtKB">
        <authorList>
            <consortium name="Ensembl"/>
        </authorList>
    </citation>
    <scope>IDENTIFICATION</scope>
</reference>
<dbReference type="InterPro" id="IPR036961">
    <property type="entry name" value="Kinesin_motor_dom_sf"/>
</dbReference>
<comment type="similarity">
    <text evidence="3">Belongs to the TRAFAC class myosin-kinesin ATPase superfamily. Kinesin family.</text>
</comment>
<reference evidence="5" key="2">
    <citation type="submission" date="2025-09" db="UniProtKB">
        <authorList>
            <consortium name="Ensembl"/>
        </authorList>
    </citation>
    <scope>IDENTIFICATION</scope>
</reference>
<evidence type="ECO:0000313" key="6">
    <source>
        <dbReference type="Proteomes" id="UP000694544"/>
    </source>
</evidence>
<dbReference type="PANTHER" id="PTHR47117">
    <property type="entry name" value="STAR-RELATED LIPID TRANSFER PROTEIN 9"/>
    <property type="match status" value="1"/>
</dbReference>
<keyword evidence="1" id="KW-0547">Nucleotide-binding</keyword>
<evidence type="ECO:0000256" key="1">
    <source>
        <dbReference type="ARBA" id="ARBA00022741"/>
    </source>
</evidence>
<sequence length="86" mass="9394">MAGASVKVAVRVRPFNSREMSRESKCIIQMSGSTTTIVNPKQPKETPKSFSFDYSYWSHTSVSPGLGFQGCWPAPPCSLCGRLPVP</sequence>
<comment type="caution">
    <text evidence="3">Lacks conserved residue(s) required for the propagation of feature annotation.</text>
</comment>
<dbReference type="GO" id="GO:0005524">
    <property type="term" value="F:ATP binding"/>
    <property type="evidence" value="ECO:0007669"/>
    <property type="project" value="UniProtKB-KW"/>
</dbReference>
<dbReference type="InterPro" id="IPR001752">
    <property type="entry name" value="Kinesin_motor_dom"/>
</dbReference>
<dbReference type="GO" id="GO:0003777">
    <property type="term" value="F:microtubule motor activity"/>
    <property type="evidence" value="ECO:0007669"/>
    <property type="project" value="InterPro"/>
</dbReference>
<evidence type="ECO:0000313" key="5">
    <source>
        <dbReference type="Ensembl" id="ENSMMSP00000007738.1"/>
    </source>
</evidence>
<dbReference type="Gene3D" id="3.40.850.10">
    <property type="entry name" value="Kinesin motor domain"/>
    <property type="match status" value="1"/>
</dbReference>
<dbReference type="GeneTree" id="ENSGT00940000156474"/>
<dbReference type="GO" id="GO:0007018">
    <property type="term" value="P:microtubule-based movement"/>
    <property type="evidence" value="ECO:0007669"/>
    <property type="project" value="InterPro"/>
</dbReference>
<organism evidence="5 6">
    <name type="scientific">Moschus moschiferus</name>
    <name type="common">Siberian musk deer</name>
    <name type="synonym">Moschus sibiricus</name>
    <dbReference type="NCBI Taxonomy" id="68415"/>
    <lineage>
        <taxon>Eukaryota</taxon>
        <taxon>Metazoa</taxon>
        <taxon>Chordata</taxon>
        <taxon>Craniata</taxon>
        <taxon>Vertebrata</taxon>
        <taxon>Euteleostomi</taxon>
        <taxon>Mammalia</taxon>
        <taxon>Eutheria</taxon>
        <taxon>Laurasiatheria</taxon>
        <taxon>Artiodactyla</taxon>
        <taxon>Ruminantia</taxon>
        <taxon>Pecora</taxon>
        <taxon>Moschidae</taxon>
        <taxon>Moschus</taxon>
    </lineage>
</organism>
<dbReference type="Ensembl" id="ENSMMST00000008581.1">
    <property type="protein sequence ID" value="ENSMMSP00000007738.1"/>
    <property type="gene ID" value="ENSMMSG00000006018.1"/>
</dbReference>
<keyword evidence="2" id="KW-0067">ATP-binding</keyword>
<dbReference type="GO" id="GO:0008017">
    <property type="term" value="F:microtubule binding"/>
    <property type="evidence" value="ECO:0007669"/>
    <property type="project" value="InterPro"/>
</dbReference>
<dbReference type="PANTHER" id="PTHR47117:SF2">
    <property type="entry name" value="KINESIN-LIKE PROTEIN KIF1A ISOFORM X1"/>
    <property type="match status" value="1"/>
</dbReference>
<protein>
    <recommendedName>
        <fullName evidence="4">Kinesin motor domain-containing protein</fullName>
    </recommendedName>
</protein>
<dbReference type="AlphaFoldDB" id="A0A8C6CXC3"/>
<evidence type="ECO:0000259" key="4">
    <source>
        <dbReference type="PROSITE" id="PS50067"/>
    </source>
</evidence>
<feature type="domain" description="Kinesin motor" evidence="4">
    <location>
        <begin position="5"/>
        <end position="86"/>
    </location>
</feature>
<evidence type="ECO:0000256" key="2">
    <source>
        <dbReference type="ARBA" id="ARBA00022840"/>
    </source>
</evidence>
<proteinExistence type="inferred from homology"/>
<dbReference type="PROSITE" id="PS50067">
    <property type="entry name" value="KINESIN_MOTOR_2"/>
    <property type="match status" value="1"/>
</dbReference>
<dbReference type="SUPFAM" id="SSF52540">
    <property type="entry name" value="P-loop containing nucleoside triphosphate hydrolases"/>
    <property type="match status" value="1"/>
</dbReference>
<dbReference type="Proteomes" id="UP000694544">
    <property type="component" value="Unplaced"/>
</dbReference>
<accession>A0A8C6CXC3</accession>